<feature type="compositionally biased region" description="Basic residues" evidence="1">
    <location>
        <begin position="36"/>
        <end position="52"/>
    </location>
</feature>
<accession>A0A5J6JFP5</accession>
<evidence type="ECO:0000313" key="3">
    <source>
        <dbReference type="Proteomes" id="UP000325563"/>
    </source>
</evidence>
<dbReference type="EMBL" id="CP023692">
    <property type="protein sequence ID" value="QEV49760.1"/>
    <property type="molecule type" value="Genomic_DNA"/>
</dbReference>
<evidence type="ECO:0000256" key="1">
    <source>
        <dbReference type="SAM" id="MobiDB-lite"/>
    </source>
</evidence>
<dbReference type="Proteomes" id="UP000325563">
    <property type="component" value="Chromosome"/>
</dbReference>
<dbReference type="AlphaFoldDB" id="A0A5J6JFP5"/>
<evidence type="ECO:0000313" key="2">
    <source>
        <dbReference type="EMBL" id="QEV49760.1"/>
    </source>
</evidence>
<feature type="region of interest" description="Disordered" evidence="1">
    <location>
        <begin position="1"/>
        <end position="73"/>
    </location>
</feature>
<proteinExistence type="predicted"/>
<keyword evidence="3" id="KW-1185">Reference proteome</keyword>
<feature type="compositionally biased region" description="Low complexity" evidence="1">
    <location>
        <begin position="53"/>
        <end position="63"/>
    </location>
</feature>
<feature type="compositionally biased region" description="Low complexity" evidence="1">
    <location>
        <begin position="16"/>
        <end position="27"/>
    </location>
</feature>
<gene>
    <name evidence="2" type="ORF">CP980_10505</name>
</gene>
<name>A0A5J6JFP5_STRVI</name>
<sequence length="73" mass="7466">MAGHALTVARRAAGERALPPILRAAAADGTPDGPPRHRRPARVRPCRARRAGGSRPAPARRAAPPGPPAAAGR</sequence>
<dbReference type="KEGG" id="svn:CP980_10505"/>
<organism evidence="2 3">
    <name type="scientific">Streptomyces vinaceus</name>
    <dbReference type="NCBI Taxonomy" id="1960"/>
    <lineage>
        <taxon>Bacteria</taxon>
        <taxon>Bacillati</taxon>
        <taxon>Actinomycetota</taxon>
        <taxon>Actinomycetes</taxon>
        <taxon>Kitasatosporales</taxon>
        <taxon>Streptomycetaceae</taxon>
        <taxon>Streptomyces</taxon>
    </lineage>
</organism>
<protein>
    <submittedName>
        <fullName evidence="2">Uncharacterized protein</fullName>
    </submittedName>
</protein>
<feature type="compositionally biased region" description="Pro residues" evidence="1">
    <location>
        <begin position="64"/>
        <end position="73"/>
    </location>
</feature>
<reference evidence="2 3" key="1">
    <citation type="submission" date="2017-09" db="EMBL/GenBank/DDBJ databases">
        <authorList>
            <person name="Lee N."/>
            <person name="Cho B.-K."/>
        </authorList>
    </citation>
    <scope>NUCLEOTIDE SEQUENCE [LARGE SCALE GENOMIC DNA]</scope>
    <source>
        <strain evidence="2 3">ATCC 27476</strain>
    </source>
</reference>